<feature type="signal peptide" evidence="2">
    <location>
        <begin position="1"/>
        <end position="19"/>
    </location>
</feature>
<feature type="transmembrane region" description="Helical" evidence="1">
    <location>
        <begin position="200"/>
        <end position="225"/>
    </location>
</feature>
<reference evidence="3" key="1">
    <citation type="submission" date="2021-03" db="EMBL/GenBank/DDBJ databases">
        <title>Chromosome level genome of the anhydrobiotic midge Polypedilum vanderplanki.</title>
        <authorList>
            <person name="Yoshida Y."/>
            <person name="Kikawada T."/>
            <person name="Gusev O."/>
        </authorList>
    </citation>
    <scope>NUCLEOTIDE SEQUENCE</scope>
    <source>
        <strain evidence="3">NIAS01</strain>
        <tissue evidence="3">Whole body or cell culture</tissue>
    </source>
</reference>
<keyword evidence="4" id="KW-1185">Reference proteome</keyword>
<keyword evidence="1" id="KW-0812">Transmembrane</keyword>
<keyword evidence="1" id="KW-1133">Transmembrane helix</keyword>
<gene>
    <name evidence="3" type="ORF">PVAND_001071</name>
</gene>
<evidence type="ECO:0000313" key="3">
    <source>
        <dbReference type="EMBL" id="KAG5670837.1"/>
    </source>
</evidence>
<feature type="chain" id="PRO_5039915880" evidence="2">
    <location>
        <begin position="20"/>
        <end position="248"/>
    </location>
</feature>
<dbReference type="Proteomes" id="UP001107558">
    <property type="component" value="Chromosome 3"/>
</dbReference>
<organism evidence="3 4">
    <name type="scientific">Polypedilum vanderplanki</name>
    <name type="common">Sleeping chironomid midge</name>
    <dbReference type="NCBI Taxonomy" id="319348"/>
    <lineage>
        <taxon>Eukaryota</taxon>
        <taxon>Metazoa</taxon>
        <taxon>Ecdysozoa</taxon>
        <taxon>Arthropoda</taxon>
        <taxon>Hexapoda</taxon>
        <taxon>Insecta</taxon>
        <taxon>Pterygota</taxon>
        <taxon>Neoptera</taxon>
        <taxon>Endopterygota</taxon>
        <taxon>Diptera</taxon>
        <taxon>Nematocera</taxon>
        <taxon>Chironomoidea</taxon>
        <taxon>Chironomidae</taxon>
        <taxon>Chironominae</taxon>
        <taxon>Polypedilum</taxon>
        <taxon>Polypedilum</taxon>
    </lineage>
</organism>
<dbReference type="AlphaFoldDB" id="A0A9J6BM75"/>
<sequence length="248" mass="30008">MKILIFYIFLSTSIHQILCDYQPPNAILNLTQVLFNRSHTIAEYNVIPSEELKFPFNLNEKLEMKFYDRTTYRYFHNNNLLHIYKSQKGIQWIKESYSMKYSASVIAMGFNNVQQTPIGDILSEVFDCWDKMEDYVMRIFFYNRNDHEKSFFIIGNNTIEFPSKINIFIVITEVKNFDLDEDKNFNDFLRKCLTMPINQYFITFGFFAILFIFLGIYLYELFVFIMNRIKKNFERNTKVMVIKNRWNY</sequence>
<protein>
    <submittedName>
        <fullName evidence="3">Uncharacterized protein</fullName>
    </submittedName>
</protein>
<dbReference type="EMBL" id="JADBJN010000003">
    <property type="protein sequence ID" value="KAG5670837.1"/>
    <property type="molecule type" value="Genomic_DNA"/>
</dbReference>
<keyword evidence="2" id="KW-0732">Signal</keyword>
<evidence type="ECO:0000256" key="1">
    <source>
        <dbReference type="SAM" id="Phobius"/>
    </source>
</evidence>
<evidence type="ECO:0000313" key="4">
    <source>
        <dbReference type="Proteomes" id="UP001107558"/>
    </source>
</evidence>
<evidence type="ECO:0000256" key="2">
    <source>
        <dbReference type="SAM" id="SignalP"/>
    </source>
</evidence>
<comment type="caution">
    <text evidence="3">The sequence shown here is derived from an EMBL/GenBank/DDBJ whole genome shotgun (WGS) entry which is preliminary data.</text>
</comment>
<keyword evidence="1" id="KW-0472">Membrane</keyword>
<accession>A0A9J6BM75</accession>
<name>A0A9J6BM75_POLVA</name>
<proteinExistence type="predicted"/>